<reference evidence="1" key="1">
    <citation type="submission" date="2014-09" db="EMBL/GenBank/DDBJ databases">
        <authorList>
            <person name="Magalhaes I.L.F."/>
            <person name="Oliveira U."/>
            <person name="Santos F.R."/>
            <person name="Vidigal T.H.D.A."/>
            <person name="Brescovit A.D."/>
            <person name="Santos A.J."/>
        </authorList>
    </citation>
    <scope>NUCLEOTIDE SEQUENCE</scope>
    <source>
        <tissue evidence="1">Shoot tissue taken approximately 20 cm above the soil surface</tissue>
    </source>
</reference>
<evidence type="ECO:0000313" key="1">
    <source>
        <dbReference type="EMBL" id="JAD84701.1"/>
    </source>
</evidence>
<organism evidence="1">
    <name type="scientific">Arundo donax</name>
    <name type="common">Giant reed</name>
    <name type="synonym">Donax arundinaceus</name>
    <dbReference type="NCBI Taxonomy" id="35708"/>
    <lineage>
        <taxon>Eukaryota</taxon>
        <taxon>Viridiplantae</taxon>
        <taxon>Streptophyta</taxon>
        <taxon>Embryophyta</taxon>
        <taxon>Tracheophyta</taxon>
        <taxon>Spermatophyta</taxon>
        <taxon>Magnoliopsida</taxon>
        <taxon>Liliopsida</taxon>
        <taxon>Poales</taxon>
        <taxon>Poaceae</taxon>
        <taxon>PACMAD clade</taxon>
        <taxon>Arundinoideae</taxon>
        <taxon>Arundineae</taxon>
        <taxon>Arundo</taxon>
    </lineage>
</organism>
<accession>A0A0A9DA64</accession>
<reference evidence="1" key="2">
    <citation type="journal article" date="2015" name="Data Brief">
        <title>Shoot transcriptome of the giant reed, Arundo donax.</title>
        <authorList>
            <person name="Barrero R.A."/>
            <person name="Guerrero F.D."/>
            <person name="Moolhuijzen P."/>
            <person name="Goolsby J.A."/>
            <person name="Tidwell J."/>
            <person name="Bellgard S.E."/>
            <person name="Bellgard M.I."/>
        </authorList>
    </citation>
    <scope>NUCLEOTIDE SEQUENCE</scope>
    <source>
        <tissue evidence="1">Shoot tissue taken approximately 20 cm above the soil surface</tissue>
    </source>
</reference>
<sequence>MVKPIGPFFPYHHKGGCILGHPCLHSSLGDPCGESSLGCPCRDGSPEAPCTEGSPVAPCRKSTWEVETCGSHCHNTHHDYHSLYGISRGLYARTDDQDSFQELGSLDDLGVTETIDTALEVRLKTIKQHEEKVSFWIM</sequence>
<proteinExistence type="predicted"/>
<protein>
    <submittedName>
        <fullName evidence="1">Uncharacterized protein</fullName>
    </submittedName>
</protein>
<dbReference type="EMBL" id="GBRH01213194">
    <property type="protein sequence ID" value="JAD84701.1"/>
    <property type="molecule type" value="Transcribed_RNA"/>
</dbReference>
<name>A0A0A9DA64_ARUDO</name>
<dbReference type="AlphaFoldDB" id="A0A0A9DA64"/>